<keyword evidence="4" id="KW-1185">Reference proteome</keyword>
<dbReference type="PANTHER" id="PTHR42901">
    <property type="entry name" value="ALCOHOL DEHYDROGENASE"/>
    <property type="match status" value="1"/>
</dbReference>
<keyword evidence="2" id="KW-0560">Oxidoreductase</keyword>
<dbReference type="Proteomes" id="UP000198506">
    <property type="component" value="Unassembled WGS sequence"/>
</dbReference>
<dbReference type="RefSeq" id="WP_177220357.1">
    <property type="nucleotide sequence ID" value="NZ_FOZN01000003.1"/>
</dbReference>
<evidence type="ECO:0000313" key="3">
    <source>
        <dbReference type="EMBL" id="SFS15850.1"/>
    </source>
</evidence>
<dbReference type="AlphaFoldDB" id="A0AA94HPN4"/>
<comment type="similarity">
    <text evidence="1">Belongs to the short-chain dehydrogenases/reductases (SDR) family.</text>
</comment>
<reference evidence="3 4" key="1">
    <citation type="submission" date="2016-10" db="EMBL/GenBank/DDBJ databases">
        <authorList>
            <person name="Varghese N."/>
            <person name="Submissions S."/>
        </authorList>
    </citation>
    <scope>NUCLEOTIDE SEQUENCE [LARGE SCALE GENOMIC DNA]</scope>
    <source>
        <strain evidence="3 4">IAM 15147</strain>
    </source>
</reference>
<organism evidence="3 4">
    <name type="scientific">Agrococcus baldri</name>
    <dbReference type="NCBI Taxonomy" id="153730"/>
    <lineage>
        <taxon>Bacteria</taxon>
        <taxon>Bacillati</taxon>
        <taxon>Actinomycetota</taxon>
        <taxon>Actinomycetes</taxon>
        <taxon>Micrococcales</taxon>
        <taxon>Microbacteriaceae</taxon>
        <taxon>Agrococcus</taxon>
    </lineage>
</organism>
<dbReference type="SUPFAM" id="SSF51735">
    <property type="entry name" value="NAD(P)-binding Rossmann-fold domains"/>
    <property type="match status" value="1"/>
</dbReference>
<comment type="caution">
    <text evidence="3">The sequence shown here is derived from an EMBL/GenBank/DDBJ whole genome shotgun (WGS) entry which is preliminary data.</text>
</comment>
<protein>
    <submittedName>
        <fullName evidence="3">NADP-dependent 3-hydroxy acid dehydrogenase YdfG</fullName>
    </submittedName>
</protein>
<accession>A0AA94HPN4</accession>
<dbReference type="PRINTS" id="PR00081">
    <property type="entry name" value="GDHRDH"/>
</dbReference>
<dbReference type="Pfam" id="PF00106">
    <property type="entry name" value="adh_short"/>
    <property type="match status" value="1"/>
</dbReference>
<evidence type="ECO:0000256" key="1">
    <source>
        <dbReference type="ARBA" id="ARBA00006484"/>
    </source>
</evidence>
<evidence type="ECO:0000313" key="4">
    <source>
        <dbReference type="Proteomes" id="UP000198506"/>
    </source>
</evidence>
<dbReference type="InterPro" id="IPR036291">
    <property type="entry name" value="NAD(P)-bd_dom_sf"/>
</dbReference>
<dbReference type="InterPro" id="IPR002347">
    <property type="entry name" value="SDR_fam"/>
</dbReference>
<proteinExistence type="inferred from homology"/>
<gene>
    <name evidence="3" type="ORF">SAMN04487783_2144</name>
</gene>
<dbReference type="Gene3D" id="3.40.50.720">
    <property type="entry name" value="NAD(P)-binding Rossmann-like Domain"/>
    <property type="match status" value="1"/>
</dbReference>
<evidence type="ECO:0000256" key="2">
    <source>
        <dbReference type="ARBA" id="ARBA00023002"/>
    </source>
</evidence>
<sequence length="263" mass="27898">MSEKRIIVTGASSGIGEAVARQAVARGWQVLAVARRAERLEALAAEIGCETFAADLTQEDAVAALAEAAATFRPTGLVQVAGGAKGAAPLGETTIEDWRWMFESNVIATKRVIDALLPLLRRSTAAPQQDGSASYAEIMVVTSIAATVSYQGGSGYNAAKSAEKQLIDVLRLELFGEPIRVMEVAPGMVWTEEFSLVRFGGDQAKADAVYKDVQDPLSADDVARVMTDILALPGHVSVDETIIKPVAQTHPWMVHKGPLVAKG</sequence>
<dbReference type="EMBL" id="FOZN01000003">
    <property type="protein sequence ID" value="SFS15850.1"/>
    <property type="molecule type" value="Genomic_DNA"/>
</dbReference>
<dbReference type="PANTHER" id="PTHR42901:SF1">
    <property type="entry name" value="ALCOHOL DEHYDROGENASE"/>
    <property type="match status" value="1"/>
</dbReference>
<dbReference type="GO" id="GO:0016491">
    <property type="term" value="F:oxidoreductase activity"/>
    <property type="evidence" value="ECO:0007669"/>
    <property type="project" value="UniProtKB-KW"/>
</dbReference>
<name>A0AA94HPN4_9MICO</name>